<feature type="region of interest" description="Disordered" evidence="1">
    <location>
        <begin position="510"/>
        <end position="531"/>
    </location>
</feature>
<accession>A0A409VC44</accession>
<dbReference type="SUPFAM" id="SSF81606">
    <property type="entry name" value="PP2C-like"/>
    <property type="match status" value="1"/>
</dbReference>
<dbReference type="Gene3D" id="3.60.40.10">
    <property type="entry name" value="PPM-type phosphatase domain"/>
    <property type="match status" value="1"/>
</dbReference>
<dbReference type="FunCoup" id="A0A409VC44">
    <property type="interactions" value="179"/>
</dbReference>
<dbReference type="SMART" id="SM00332">
    <property type="entry name" value="PP2Cc"/>
    <property type="match status" value="1"/>
</dbReference>
<dbReference type="PROSITE" id="PS51746">
    <property type="entry name" value="PPM_2"/>
    <property type="match status" value="1"/>
</dbReference>
<keyword evidence="4" id="KW-1185">Reference proteome</keyword>
<dbReference type="InterPro" id="IPR036457">
    <property type="entry name" value="PPM-type-like_dom_sf"/>
</dbReference>
<dbReference type="GO" id="GO:0004741">
    <property type="term" value="F:[pyruvate dehydrogenase (acetyl-transferring)]-phosphatase activity"/>
    <property type="evidence" value="ECO:0007669"/>
    <property type="project" value="TreeGrafter"/>
</dbReference>
<feature type="compositionally biased region" description="Basic and acidic residues" evidence="1">
    <location>
        <begin position="510"/>
        <end position="519"/>
    </location>
</feature>
<dbReference type="PANTHER" id="PTHR13832">
    <property type="entry name" value="PROTEIN PHOSPHATASE 2C"/>
    <property type="match status" value="1"/>
</dbReference>
<dbReference type="Pfam" id="PF00481">
    <property type="entry name" value="PP2C"/>
    <property type="match status" value="1"/>
</dbReference>
<dbReference type="GO" id="GO:0005739">
    <property type="term" value="C:mitochondrion"/>
    <property type="evidence" value="ECO:0007669"/>
    <property type="project" value="TreeGrafter"/>
</dbReference>
<dbReference type="InterPro" id="IPR001932">
    <property type="entry name" value="PPM-type_phosphatase-like_dom"/>
</dbReference>
<evidence type="ECO:0000259" key="2">
    <source>
        <dbReference type="PROSITE" id="PS51746"/>
    </source>
</evidence>
<evidence type="ECO:0000313" key="3">
    <source>
        <dbReference type="EMBL" id="PPQ64621.1"/>
    </source>
</evidence>
<reference evidence="3 4" key="1">
    <citation type="journal article" date="2018" name="Evol. Lett.">
        <title>Horizontal gene cluster transfer increased hallucinogenic mushroom diversity.</title>
        <authorList>
            <person name="Reynolds H.T."/>
            <person name="Vijayakumar V."/>
            <person name="Gluck-Thaler E."/>
            <person name="Korotkin H.B."/>
            <person name="Matheny P.B."/>
            <person name="Slot J.C."/>
        </authorList>
    </citation>
    <scope>NUCLEOTIDE SEQUENCE [LARGE SCALE GENOMIC DNA]</scope>
    <source>
        <strain evidence="3 4">2629</strain>
    </source>
</reference>
<dbReference type="OrthoDB" id="420076at2759"/>
<protein>
    <recommendedName>
        <fullName evidence="2">PPM-type phosphatase domain-containing protein</fullName>
    </recommendedName>
</protein>
<evidence type="ECO:0000256" key="1">
    <source>
        <dbReference type="SAM" id="MobiDB-lite"/>
    </source>
</evidence>
<dbReference type="Proteomes" id="UP000284842">
    <property type="component" value="Unassembled WGS sequence"/>
</dbReference>
<comment type="caution">
    <text evidence="3">The sequence shown here is derived from an EMBL/GenBank/DDBJ whole genome shotgun (WGS) entry which is preliminary data.</text>
</comment>
<dbReference type="EMBL" id="NHTK01006084">
    <property type="protein sequence ID" value="PPQ64621.1"/>
    <property type="molecule type" value="Genomic_DNA"/>
</dbReference>
<evidence type="ECO:0000313" key="4">
    <source>
        <dbReference type="Proteomes" id="UP000284842"/>
    </source>
</evidence>
<organism evidence="3 4">
    <name type="scientific">Panaeolus cyanescens</name>
    <dbReference type="NCBI Taxonomy" id="181874"/>
    <lineage>
        <taxon>Eukaryota</taxon>
        <taxon>Fungi</taxon>
        <taxon>Dikarya</taxon>
        <taxon>Basidiomycota</taxon>
        <taxon>Agaricomycotina</taxon>
        <taxon>Agaricomycetes</taxon>
        <taxon>Agaricomycetidae</taxon>
        <taxon>Agaricales</taxon>
        <taxon>Agaricineae</taxon>
        <taxon>Galeropsidaceae</taxon>
        <taxon>Panaeolus</taxon>
    </lineage>
</organism>
<dbReference type="AlphaFoldDB" id="A0A409VC44"/>
<dbReference type="InParanoid" id="A0A409VC44"/>
<dbReference type="STRING" id="181874.A0A409VC44"/>
<dbReference type="InterPro" id="IPR015655">
    <property type="entry name" value="PP2C"/>
</dbReference>
<dbReference type="PANTHER" id="PTHR13832:SF792">
    <property type="entry name" value="GM14286P"/>
    <property type="match status" value="1"/>
</dbReference>
<feature type="domain" description="PPM-type phosphatase" evidence="2">
    <location>
        <begin position="83"/>
        <end position="509"/>
    </location>
</feature>
<proteinExistence type="predicted"/>
<sequence length="531" mass="58632">MLRRVWKPVAATVLVGTPTYIYFRTYYTPSQSFEIPVKIKGASGKTEMSSRKFSLLPLKDVEAKLTENAVSETHVRPNGIKWKYSTATLASNDPIEDANANQIVERDASDFSAPGDYLFFAVMDGHGGYDTSRLLSRILIKGVALELSNLTKNSSTKPQSGLLDRVRSLFWSTPATSKKPLDADPKRVSAAIQDAFTNLDTELLETPLRILANNISPEQWKEKVIPDLSKHPLALTSMLPAISGSCALMAVFDTAHDNMYVACTGDSRAVSAVWESTEDGKGQWKIEVLSEDQTGRNPSELQRVRSEHPKDEEEFVVRNGRILGGLEPSRAFGDARYKWPRIVQETLNEAFMVGNGKNMRPPPALFKTPPYVTARPVVTHQKMTPASATNHPTRFLILATDGLWDELSNDEVVSLVAGHLAGLKGTIPKSELPNLVSTTTGSAGIDGKREREKGQTEGSWAFVDDNLSAHLIRNALGGGDETTLRRRVSIPSPFSRRFRDDITVTVVTWEESKDQEGESKQQTTPHIKSKL</sequence>
<feature type="compositionally biased region" description="Polar residues" evidence="1">
    <location>
        <begin position="520"/>
        <end position="531"/>
    </location>
</feature>
<name>A0A409VC44_9AGAR</name>
<dbReference type="CDD" id="cd00143">
    <property type="entry name" value="PP2Cc"/>
    <property type="match status" value="1"/>
</dbReference>
<gene>
    <name evidence="3" type="ORF">CVT24_008358</name>
</gene>